<gene>
    <name evidence="1" type="ORF">QS748_10455</name>
</gene>
<evidence type="ECO:0000313" key="2">
    <source>
        <dbReference type="Proteomes" id="UP001178148"/>
    </source>
</evidence>
<dbReference type="SUPFAM" id="SSF56112">
    <property type="entry name" value="Protein kinase-like (PK-like)"/>
    <property type="match status" value="1"/>
</dbReference>
<dbReference type="GO" id="GO:0004672">
    <property type="term" value="F:protein kinase activity"/>
    <property type="evidence" value="ECO:0007669"/>
    <property type="project" value="InterPro"/>
</dbReference>
<dbReference type="EMBL" id="JASXSV010000016">
    <property type="protein sequence ID" value="MDP0589575.1"/>
    <property type="molecule type" value="Genomic_DNA"/>
</dbReference>
<comment type="caution">
    <text evidence="1">The sequence shown here is derived from an EMBL/GenBank/DDBJ whole genome shotgun (WGS) entry which is preliminary data.</text>
</comment>
<dbReference type="Proteomes" id="UP001178148">
    <property type="component" value="Unassembled WGS sequence"/>
</dbReference>
<organism evidence="1 2">
    <name type="scientific">Candidatus Endonucleibacter bathymodioli</name>
    <dbReference type="NCBI Taxonomy" id="539814"/>
    <lineage>
        <taxon>Bacteria</taxon>
        <taxon>Pseudomonadati</taxon>
        <taxon>Pseudomonadota</taxon>
        <taxon>Gammaproteobacteria</taxon>
        <taxon>Oceanospirillales</taxon>
        <taxon>Endozoicomonadaceae</taxon>
        <taxon>Candidatus Endonucleibacter</taxon>
    </lineage>
</organism>
<accession>A0AA90STF6</accession>
<dbReference type="Gene3D" id="1.10.510.10">
    <property type="entry name" value="Transferase(Phosphotransferase) domain 1"/>
    <property type="match status" value="1"/>
</dbReference>
<protein>
    <submittedName>
        <fullName evidence="1">Uncharacterized protein</fullName>
    </submittedName>
</protein>
<name>A0AA90STF6_9GAMM</name>
<dbReference type="InterPro" id="IPR011009">
    <property type="entry name" value="Kinase-like_dom_sf"/>
</dbReference>
<proteinExistence type="predicted"/>
<dbReference type="InterPro" id="IPR008271">
    <property type="entry name" value="Ser/Thr_kinase_AS"/>
</dbReference>
<keyword evidence="2" id="KW-1185">Reference proteome</keyword>
<dbReference type="PROSITE" id="PS00108">
    <property type="entry name" value="PROTEIN_KINASE_ST"/>
    <property type="match status" value="1"/>
</dbReference>
<reference evidence="1 2" key="1">
    <citation type="journal article" date="2023" name="bioRxiv">
        <title>An intranuclear bacterial parasite of deep-sea mussels expresses apoptosis inhibitors acquired from its host.</title>
        <authorList>
            <person name="Gonzalez Porras M.A."/>
            <person name="Assie A."/>
            <person name="Tietjen M."/>
            <person name="Violette M."/>
            <person name="Kleiner M."/>
            <person name="Gruber-Vodicka H."/>
            <person name="Dubilier N."/>
            <person name="Leisch N."/>
        </authorList>
    </citation>
    <scope>NUCLEOTIDE SEQUENCE [LARGE SCALE GENOMIC DNA]</scope>
    <source>
        <strain evidence="1">IAP13</strain>
    </source>
</reference>
<dbReference type="AlphaFoldDB" id="A0AA90STF6"/>
<sequence>MTTINDFLCFQSGKKRIDSLSAYLKEVAGIHQSQQLASINIKYKPSQGNNITVCPAIGIPVCSDDYSDNMVDCLSRLYPRYDRYLALTWHHYKVNKHKLPSLQVIEKAIYKKRKCREKNIDICFKNTDLFSIEKSRKHFQLIRNKYDSSELRMILSDPDQAIAGGELIKDCAATTVSIFTLSSTHKVIIKRYNSKGILYSLIRSLIPSRARVCWCGELLFQQIGIKTPENLAMLEVRKYRWIKKSYLITEYIQGQCLSTFFSDDENKEQWSFITQQIEDILFSFPSVNIVHGDFKSTNFIISESGPVMIDLDSVKSFFLRSTFKNSYRKDLDRFEENWVNTPSAIHIFQSTINNIRKHIQSY</sequence>
<evidence type="ECO:0000313" key="1">
    <source>
        <dbReference type="EMBL" id="MDP0589575.1"/>
    </source>
</evidence>